<dbReference type="AlphaFoldDB" id="A0A1D3JG13"/>
<reference evidence="3 4" key="1">
    <citation type="submission" date="2016-06" db="EMBL/GenBank/DDBJ databases">
        <authorList>
            <consortium name="Pathogen Informatics"/>
        </authorList>
    </citation>
    <scope>NUCLEOTIDE SEQUENCE [LARGE SCALE GENOMIC DNA]</scope>
    <source>
        <strain evidence="3">PocGH01</strain>
    </source>
</reference>
<organism evidence="3 4">
    <name type="scientific">Plasmodium ovale</name>
    <name type="common">malaria parasite P. ovale</name>
    <dbReference type="NCBI Taxonomy" id="36330"/>
    <lineage>
        <taxon>Eukaryota</taxon>
        <taxon>Sar</taxon>
        <taxon>Alveolata</taxon>
        <taxon>Apicomplexa</taxon>
        <taxon>Aconoidasida</taxon>
        <taxon>Haemosporida</taxon>
        <taxon>Plasmodiidae</taxon>
        <taxon>Plasmodium</taxon>
        <taxon>Plasmodium (Plasmodium)</taxon>
    </lineage>
</organism>
<feature type="coiled-coil region" evidence="1">
    <location>
        <begin position="837"/>
        <end position="864"/>
    </location>
</feature>
<keyword evidence="1" id="KW-0175">Coiled coil</keyword>
<proteinExistence type="predicted"/>
<protein>
    <submittedName>
        <fullName evidence="3">STP1 protein</fullName>
    </submittedName>
</protein>
<dbReference type="VEuPathDB" id="PlasmoDB:PocGH01_00050200"/>
<feature type="region of interest" description="Disordered" evidence="2">
    <location>
        <begin position="506"/>
        <end position="636"/>
    </location>
</feature>
<feature type="compositionally biased region" description="Basic and acidic residues" evidence="2">
    <location>
        <begin position="231"/>
        <end position="254"/>
    </location>
</feature>
<evidence type="ECO:0000313" key="3">
    <source>
        <dbReference type="EMBL" id="SBT84911.1"/>
    </source>
</evidence>
<feature type="compositionally biased region" description="Basic and acidic residues" evidence="2">
    <location>
        <begin position="180"/>
        <end position="194"/>
    </location>
</feature>
<gene>
    <name evidence="3" type="primary">PocGH01_00050200</name>
    <name evidence="3" type="ORF">POCGH01_00050200</name>
</gene>
<feature type="region of interest" description="Disordered" evidence="2">
    <location>
        <begin position="174"/>
        <end position="194"/>
    </location>
</feature>
<sequence>MANNLGYTTNTRDVDIVVFLDIIKGDIKKLIRKYGHRNCGLRQEDLCEEIKKVIPQKKKIVFEIMDIHGKKKWGNDWNRVRNGFLNKLYEEEGFINMCFPKKYTKNPSLDQLLLKHIDFCKKKDERRATLEKTSEYSECVNYNSWIETERKSFTMEYLRNVSNFKSQTVNKYFSTKKHPSGHDPRETYQRSKLDCEIYNPTSNRYQKKTVEKALKNKPQPPRVPNIIRVSQGKDERTATDKDSESAKTKPEENTFPKPKPRTPDSRIPSPSKTQIVGTSTVQDTPVKTKDLGSPVNKKGEKEGETSIKSVPPTNDPPTAQAVPPHAKSSPLSPKDTIPKTATQSVPLPTITTSLFSTPTTVENVTLRQTTVTSPSLTITSNSSLKSGIPSLTDQHPPPLPPATEGHDNVSHTTPGTSSDTHAITHPAISVPSTTPVDSSLSQLQVPVLNASPVVTAPEVLGTPASSSASTITTTFTTTTASTATVTIPTMSTMQNPISSTNEASRILNIPEPPPYQAPSGSKVAAPATDPQQTPLSSPTPRAGNPTPPVKVQTDRDTEAKSTSDLLSKPKNSIQVPGTQLSKDTNQASRHPSITSGTIPDNNVQKKPHQIDQQNNTSAVQHPPNTGVVLPPYDKSGDTVKTVKVNTKAISRDDSTVRTNKNDNPNIIPEGIPPLTHIIPTFLDLKRIFEIPEKPTYEYPNITVHEWEHPNLVKQRGKNNVYIKLLKINRYKQEIQKRKKKKKTTLIEVHMEIFEEYKKDEWELHKGDFLEICLLGFVNEENDAYSKLPNSELSVNNIKNEKTIEDIQKHKILWNNWIENHRNILEQWKKEAWFQILKNKWRNEEQIYKEKNNKLQENMLNEQETYSIVSQKEIWKQWISKQATLIDMFNKEDWFKSMVYAQNKEKDNYHINEYNNISVTSKTGLKNEKMNHEQGRSKNIIQKLMVQIHMMVLEECIKEDIMKNKEISIDNYIKCINDKNNYEQKSYIPECASDGFNVSEFKEINTYVNK</sequence>
<keyword evidence="4" id="KW-1185">Reference proteome</keyword>
<dbReference type="VEuPathDB" id="PlasmoDB:POWCR01_000237400"/>
<evidence type="ECO:0000256" key="2">
    <source>
        <dbReference type="SAM" id="MobiDB-lite"/>
    </source>
</evidence>
<evidence type="ECO:0000313" key="4">
    <source>
        <dbReference type="Proteomes" id="UP000242942"/>
    </source>
</evidence>
<dbReference type="OrthoDB" id="383264at2759"/>
<feature type="compositionally biased region" description="Polar residues" evidence="2">
    <location>
        <begin position="529"/>
        <end position="539"/>
    </location>
</feature>
<feature type="compositionally biased region" description="Polar residues" evidence="2">
    <location>
        <begin position="377"/>
        <end position="393"/>
    </location>
</feature>
<feature type="region of interest" description="Disordered" evidence="2">
    <location>
        <begin position="213"/>
        <end position="342"/>
    </location>
</feature>
<evidence type="ECO:0000256" key="1">
    <source>
        <dbReference type="SAM" id="Coils"/>
    </source>
</evidence>
<dbReference type="EMBL" id="FLRI01000588">
    <property type="protein sequence ID" value="SBT84911.1"/>
    <property type="molecule type" value="Genomic_DNA"/>
</dbReference>
<feature type="compositionally biased region" description="Polar residues" evidence="2">
    <location>
        <begin position="562"/>
        <end position="623"/>
    </location>
</feature>
<feature type="region of interest" description="Disordered" evidence="2">
    <location>
        <begin position="377"/>
        <end position="419"/>
    </location>
</feature>
<name>A0A1D3JG13_PLAOA</name>
<accession>A0A1D3JG13</accession>
<feature type="compositionally biased region" description="Polar residues" evidence="2">
    <location>
        <begin position="268"/>
        <end position="285"/>
    </location>
</feature>
<feature type="compositionally biased region" description="Basic and acidic residues" evidence="2">
    <location>
        <begin position="552"/>
        <end position="561"/>
    </location>
</feature>
<dbReference type="Proteomes" id="UP000242942">
    <property type="component" value="Unassembled WGS sequence"/>
</dbReference>
<feature type="compositionally biased region" description="Polar residues" evidence="2">
    <location>
        <begin position="410"/>
        <end position="419"/>
    </location>
</feature>